<dbReference type="STRING" id="1236989.JCM15548_187"/>
<sequence>MATSTEVTDASLAVAKVRIEKLQAMYAYDVALARLLELAGMPEMFEDFLLNQ</sequence>
<organism evidence="1 2">
    <name type="scientific">Geofilum rubicundum JCM 15548</name>
    <dbReference type="NCBI Taxonomy" id="1236989"/>
    <lineage>
        <taxon>Bacteria</taxon>
        <taxon>Pseudomonadati</taxon>
        <taxon>Bacteroidota</taxon>
        <taxon>Bacteroidia</taxon>
        <taxon>Marinilabiliales</taxon>
        <taxon>Marinilabiliaceae</taxon>
        <taxon>Geofilum</taxon>
    </lineage>
</organism>
<evidence type="ECO:0000313" key="1">
    <source>
        <dbReference type="EMBL" id="GAO28125.1"/>
    </source>
</evidence>
<protein>
    <submittedName>
        <fullName evidence="1">Uncharacterized protein</fullName>
    </submittedName>
</protein>
<dbReference type="OrthoDB" id="1674454at2"/>
<dbReference type="AlphaFoldDB" id="A0A0E9LTE2"/>
<gene>
    <name evidence="1" type="ORF">JCM15548_187</name>
</gene>
<dbReference type="EMBL" id="BAZW01000001">
    <property type="protein sequence ID" value="GAO28125.1"/>
    <property type="molecule type" value="Genomic_DNA"/>
</dbReference>
<dbReference type="SUPFAM" id="SSF56954">
    <property type="entry name" value="Outer membrane efflux proteins (OEP)"/>
    <property type="match status" value="1"/>
</dbReference>
<comment type="caution">
    <text evidence="1">The sequence shown here is derived from an EMBL/GenBank/DDBJ whole genome shotgun (WGS) entry which is preliminary data.</text>
</comment>
<reference evidence="1 2" key="1">
    <citation type="journal article" date="2015" name="Microbes Environ.">
        <title>Distribution and evolution of nitrogen fixation genes in the phylum bacteroidetes.</title>
        <authorList>
            <person name="Inoue J."/>
            <person name="Oshima K."/>
            <person name="Suda W."/>
            <person name="Sakamoto M."/>
            <person name="Iino T."/>
            <person name="Noda S."/>
            <person name="Hongoh Y."/>
            <person name="Hattori M."/>
            <person name="Ohkuma M."/>
        </authorList>
    </citation>
    <scope>NUCLEOTIDE SEQUENCE [LARGE SCALE GENOMIC DNA]</scope>
    <source>
        <strain evidence="1">JCM 15548</strain>
    </source>
</reference>
<name>A0A0E9LTE2_9BACT</name>
<dbReference type="RefSeq" id="WP_157482284.1">
    <property type="nucleotide sequence ID" value="NZ_BAZW01000001.1"/>
</dbReference>
<proteinExistence type="predicted"/>
<keyword evidence="2" id="KW-1185">Reference proteome</keyword>
<dbReference type="Proteomes" id="UP000032900">
    <property type="component" value="Unassembled WGS sequence"/>
</dbReference>
<evidence type="ECO:0000313" key="2">
    <source>
        <dbReference type="Proteomes" id="UP000032900"/>
    </source>
</evidence>
<accession>A0A0E9LTE2</accession>